<comment type="caution">
    <text evidence="1">The sequence shown here is derived from an EMBL/GenBank/DDBJ whole genome shotgun (WGS) entry which is preliminary data.</text>
</comment>
<accession>A0A918VIF4</accession>
<dbReference type="Gene3D" id="3.20.20.140">
    <property type="entry name" value="Metal-dependent hydrolases"/>
    <property type="match status" value="1"/>
</dbReference>
<protein>
    <submittedName>
        <fullName evidence="1">Dipeptidase</fullName>
    </submittedName>
</protein>
<dbReference type="Proteomes" id="UP000623010">
    <property type="component" value="Unassembled WGS sequence"/>
</dbReference>
<dbReference type="GO" id="GO:0070573">
    <property type="term" value="F:metallodipeptidase activity"/>
    <property type="evidence" value="ECO:0007669"/>
    <property type="project" value="InterPro"/>
</dbReference>
<dbReference type="PANTHER" id="PTHR10443">
    <property type="entry name" value="MICROSOMAL DIPEPTIDASE"/>
    <property type="match status" value="1"/>
</dbReference>
<proteinExistence type="predicted"/>
<gene>
    <name evidence="1" type="ORF">GCM10010389_42360</name>
</gene>
<dbReference type="RefSeq" id="WP_190059028.1">
    <property type="nucleotide sequence ID" value="NZ_BMWH01000018.1"/>
</dbReference>
<dbReference type="InterPro" id="IPR008257">
    <property type="entry name" value="Pept_M19"/>
</dbReference>
<evidence type="ECO:0000313" key="1">
    <source>
        <dbReference type="EMBL" id="GGZ98699.1"/>
    </source>
</evidence>
<name>A0A918VIF4_9ACTN</name>
<evidence type="ECO:0000313" key="2">
    <source>
        <dbReference type="Proteomes" id="UP000623010"/>
    </source>
</evidence>
<organism evidence="1 2">
    <name type="scientific">Streptomyces echinoruber</name>
    <dbReference type="NCBI Taxonomy" id="68898"/>
    <lineage>
        <taxon>Bacteria</taxon>
        <taxon>Bacillati</taxon>
        <taxon>Actinomycetota</taxon>
        <taxon>Actinomycetes</taxon>
        <taxon>Kitasatosporales</taxon>
        <taxon>Streptomycetaceae</taxon>
        <taxon>Streptomyces</taxon>
    </lineage>
</organism>
<dbReference type="EMBL" id="BMWH01000018">
    <property type="protein sequence ID" value="GGZ98699.1"/>
    <property type="molecule type" value="Genomic_DNA"/>
</dbReference>
<dbReference type="PROSITE" id="PS51365">
    <property type="entry name" value="RENAL_DIPEPTIDASE_2"/>
    <property type="match status" value="1"/>
</dbReference>
<keyword evidence="2" id="KW-1185">Reference proteome</keyword>
<dbReference type="GO" id="GO:0006508">
    <property type="term" value="P:proteolysis"/>
    <property type="evidence" value="ECO:0007669"/>
    <property type="project" value="InterPro"/>
</dbReference>
<dbReference type="AlphaFoldDB" id="A0A918VIF4"/>
<dbReference type="InterPro" id="IPR032466">
    <property type="entry name" value="Metal_Hydrolase"/>
</dbReference>
<dbReference type="CDD" id="cd01301">
    <property type="entry name" value="rDP_like"/>
    <property type="match status" value="1"/>
</dbReference>
<dbReference type="SUPFAM" id="SSF51556">
    <property type="entry name" value="Metallo-dependent hydrolases"/>
    <property type="match status" value="1"/>
</dbReference>
<reference evidence="1" key="2">
    <citation type="submission" date="2020-09" db="EMBL/GenBank/DDBJ databases">
        <authorList>
            <person name="Sun Q."/>
            <person name="Ohkuma M."/>
        </authorList>
    </citation>
    <scope>NUCLEOTIDE SEQUENCE</scope>
    <source>
        <strain evidence="1">JCM 5016</strain>
    </source>
</reference>
<dbReference type="Pfam" id="PF01244">
    <property type="entry name" value="Peptidase_M19"/>
    <property type="match status" value="1"/>
</dbReference>
<sequence length="393" mass="42854">MTSLEQARELLREFPVVDGHNDLPWALREQVRYNLDARDIAVPQHAHLHTDLPRLRAGGVGAQFWSVYVRTDLPDPVTATLEQIDCVRRLVDRHPADLRAAFGADDLEAARREGRIASLMGAEGGHSIACSLGALRALYALGVRYLTLTHNDNVPWADSATDKPGVGGLSAFGREVVREMNRLGMLVDLSHVAATTMHDALDATSAPVIFSHSSARAVCDHPRNIPDDVLERLPANGGVAMVTFVPKFVLQAAVDWTAAADEHLRAHGFHPLDTTPEAMKVHRAFEERHPRPVATAATVADHLDHMREVAGIDHLGIGGDYDGTAFTPAGLDDVSGYPHLLAELLDRGWSRADLAKLTWKNAVRVLRAAEDMARDLQSTRAPSTATIEELDGR</sequence>
<dbReference type="PANTHER" id="PTHR10443:SF12">
    <property type="entry name" value="DIPEPTIDASE"/>
    <property type="match status" value="1"/>
</dbReference>
<reference evidence="1" key="1">
    <citation type="journal article" date="2014" name="Int. J. Syst. Evol. Microbiol.">
        <title>Complete genome sequence of Corynebacterium casei LMG S-19264T (=DSM 44701T), isolated from a smear-ripened cheese.</title>
        <authorList>
            <consortium name="US DOE Joint Genome Institute (JGI-PGF)"/>
            <person name="Walter F."/>
            <person name="Albersmeier A."/>
            <person name="Kalinowski J."/>
            <person name="Ruckert C."/>
        </authorList>
    </citation>
    <scope>NUCLEOTIDE SEQUENCE</scope>
    <source>
        <strain evidence="1">JCM 5016</strain>
    </source>
</reference>